<gene>
    <name evidence="5" type="ORF">PF002_g14355</name>
    <name evidence="3" type="ORF">PF006_g26889</name>
    <name evidence="4" type="ORF">PF007_g20871</name>
    <name evidence="2" type="ORF">PF011_g20377</name>
</gene>
<dbReference type="AlphaFoldDB" id="A0A6A3QYG2"/>
<proteinExistence type="predicted"/>
<comment type="caution">
    <text evidence="4">The sequence shown here is derived from an EMBL/GenBank/DDBJ whole genome shotgun (WGS) entry which is preliminary data.</text>
</comment>
<dbReference type="EMBL" id="QXGA01003501">
    <property type="protein sequence ID" value="KAE9082512.1"/>
    <property type="molecule type" value="Genomic_DNA"/>
</dbReference>
<reference evidence="6 7" key="1">
    <citation type="submission" date="2018-08" db="EMBL/GenBank/DDBJ databases">
        <title>Genomic investigation of the strawberry pathogen Phytophthora fragariae indicates pathogenicity is determined by transcriptional variation in three key races.</title>
        <authorList>
            <person name="Adams T.M."/>
            <person name="Armitage A.D."/>
            <person name="Sobczyk M.K."/>
            <person name="Bates H.J."/>
            <person name="Dunwell J.M."/>
            <person name="Nellist C.F."/>
            <person name="Harrison R.J."/>
        </authorList>
    </citation>
    <scope>NUCLEOTIDE SEQUENCE [LARGE SCALE GENOMIC DNA]</scope>
    <source>
        <strain evidence="5 6">BC-1</strain>
        <strain evidence="3 7">NOV-5</strain>
        <strain evidence="4 8">NOV-71</strain>
        <strain evidence="2 9">SCRP245</strain>
    </source>
</reference>
<evidence type="ECO:0000313" key="6">
    <source>
        <dbReference type="Proteomes" id="UP000440367"/>
    </source>
</evidence>
<evidence type="ECO:0000313" key="9">
    <source>
        <dbReference type="Proteomes" id="UP000460718"/>
    </source>
</evidence>
<evidence type="ECO:0000256" key="1">
    <source>
        <dbReference type="SAM" id="MobiDB-lite"/>
    </source>
</evidence>
<accession>A0A6A3QYG2</accession>
<feature type="compositionally biased region" description="Low complexity" evidence="1">
    <location>
        <begin position="35"/>
        <end position="46"/>
    </location>
</feature>
<organism evidence="4 8">
    <name type="scientific">Phytophthora fragariae</name>
    <dbReference type="NCBI Taxonomy" id="53985"/>
    <lineage>
        <taxon>Eukaryota</taxon>
        <taxon>Sar</taxon>
        <taxon>Stramenopiles</taxon>
        <taxon>Oomycota</taxon>
        <taxon>Peronosporomycetes</taxon>
        <taxon>Peronosporales</taxon>
        <taxon>Peronosporaceae</taxon>
        <taxon>Phytophthora</taxon>
    </lineage>
</organism>
<dbReference type="Proteomes" id="UP000440732">
    <property type="component" value="Unassembled WGS sequence"/>
</dbReference>
<name>A0A6A3QYG2_9STRA</name>
<evidence type="ECO:0000313" key="4">
    <source>
        <dbReference type="EMBL" id="KAE9086176.1"/>
    </source>
</evidence>
<feature type="compositionally biased region" description="Low complexity" evidence="1">
    <location>
        <begin position="1"/>
        <end position="21"/>
    </location>
</feature>
<evidence type="ECO:0000313" key="3">
    <source>
        <dbReference type="EMBL" id="KAE9082512.1"/>
    </source>
</evidence>
<evidence type="ECO:0000313" key="8">
    <source>
        <dbReference type="Proteomes" id="UP000441208"/>
    </source>
</evidence>
<feature type="region of interest" description="Disordered" evidence="1">
    <location>
        <begin position="1"/>
        <end position="58"/>
    </location>
</feature>
<dbReference type="Proteomes" id="UP000440367">
    <property type="component" value="Unassembled WGS sequence"/>
</dbReference>
<feature type="compositionally biased region" description="Polar residues" evidence="1">
    <location>
        <begin position="47"/>
        <end position="56"/>
    </location>
</feature>
<feature type="region of interest" description="Disordered" evidence="1">
    <location>
        <begin position="114"/>
        <end position="143"/>
    </location>
</feature>
<evidence type="ECO:0000313" key="2">
    <source>
        <dbReference type="EMBL" id="KAE8985467.1"/>
    </source>
</evidence>
<protein>
    <submittedName>
        <fullName evidence="4">Uncharacterized protein</fullName>
    </submittedName>
</protein>
<dbReference type="Proteomes" id="UP000460718">
    <property type="component" value="Unassembled WGS sequence"/>
</dbReference>
<sequence length="143" mass="15279">MRRMTPATTAARTTTAALETTKSSMTLKKNETTEQQQVSKSVVPQPTGHSPGQTTDLAAGVTLGEGSTVVTGLSTETTATTELVSTDHAQHVEEPDIRLTTVTVAANCANRYTTSANARPFKPSPPWFGRRSRRKISPPNSKP</sequence>
<dbReference type="EMBL" id="QXGD01000762">
    <property type="protein sequence ID" value="KAE9225574.1"/>
    <property type="molecule type" value="Genomic_DNA"/>
</dbReference>
<dbReference type="EMBL" id="QXFZ01001709">
    <property type="protein sequence ID" value="KAE9086176.1"/>
    <property type="molecule type" value="Genomic_DNA"/>
</dbReference>
<dbReference type="EMBL" id="QXFW01001814">
    <property type="protein sequence ID" value="KAE8985467.1"/>
    <property type="molecule type" value="Genomic_DNA"/>
</dbReference>
<evidence type="ECO:0000313" key="7">
    <source>
        <dbReference type="Proteomes" id="UP000440732"/>
    </source>
</evidence>
<evidence type="ECO:0000313" key="5">
    <source>
        <dbReference type="EMBL" id="KAE9225574.1"/>
    </source>
</evidence>
<dbReference type="Proteomes" id="UP000441208">
    <property type="component" value="Unassembled WGS sequence"/>
</dbReference>